<evidence type="ECO:0000256" key="1">
    <source>
        <dbReference type="ARBA" id="ARBA00010283"/>
    </source>
</evidence>
<accession>A0A8C0A2J6</accession>
<keyword evidence="2" id="KW-0175">Coiled coil</keyword>
<name>A0A8C0A2J6_BOSMU</name>
<reference evidence="5" key="2">
    <citation type="submission" date="2025-08" db="UniProtKB">
        <authorList>
            <consortium name="Ensembl"/>
        </authorList>
    </citation>
    <scope>IDENTIFICATION</scope>
</reference>
<evidence type="ECO:0000313" key="5">
    <source>
        <dbReference type="Ensembl" id="ENSBGRP00000001229.1"/>
    </source>
</evidence>
<dbReference type="Proteomes" id="UP000694520">
    <property type="component" value="Chromosome 5"/>
</dbReference>
<feature type="region of interest" description="Disordered" evidence="3">
    <location>
        <begin position="1"/>
        <end position="59"/>
    </location>
</feature>
<proteinExistence type="inferred from homology"/>
<organism evidence="5 6">
    <name type="scientific">Bos mutus grunniens</name>
    <name type="common">Wild yak</name>
    <name type="synonym">Bos grunniens</name>
    <dbReference type="NCBI Taxonomy" id="30521"/>
    <lineage>
        <taxon>Eukaryota</taxon>
        <taxon>Metazoa</taxon>
        <taxon>Chordata</taxon>
        <taxon>Craniata</taxon>
        <taxon>Vertebrata</taxon>
        <taxon>Euteleostomi</taxon>
        <taxon>Mammalia</taxon>
        <taxon>Eutheria</taxon>
        <taxon>Laurasiatheria</taxon>
        <taxon>Artiodactyla</taxon>
        <taxon>Ruminantia</taxon>
        <taxon>Pecora</taxon>
        <taxon>Bovidae</taxon>
        <taxon>Bovinae</taxon>
        <taxon>Bos</taxon>
    </lineage>
</organism>
<comment type="similarity">
    <text evidence="1">Belongs to the XLR/SYCP3 family.</text>
</comment>
<dbReference type="PANTHER" id="PTHR19368">
    <property type="entry name" value="XLR/SCP3/FAM9"/>
    <property type="match status" value="1"/>
</dbReference>
<dbReference type="GO" id="GO:0007286">
    <property type="term" value="P:spermatid development"/>
    <property type="evidence" value="ECO:0007669"/>
    <property type="project" value="TreeGrafter"/>
</dbReference>
<protein>
    <submittedName>
        <fullName evidence="5">Synaptonemal complex protein 3</fullName>
    </submittedName>
</protein>
<dbReference type="GO" id="GO:0051321">
    <property type="term" value="P:meiotic cell cycle"/>
    <property type="evidence" value="ECO:0007669"/>
    <property type="project" value="TreeGrafter"/>
</dbReference>
<keyword evidence="6" id="KW-1185">Reference proteome</keyword>
<dbReference type="InterPro" id="IPR051443">
    <property type="entry name" value="XLR/SYCP3"/>
</dbReference>
<evidence type="ECO:0000256" key="2">
    <source>
        <dbReference type="SAM" id="Coils"/>
    </source>
</evidence>
<evidence type="ECO:0000256" key="3">
    <source>
        <dbReference type="SAM" id="MobiDB-lite"/>
    </source>
</evidence>
<evidence type="ECO:0000259" key="4">
    <source>
        <dbReference type="Pfam" id="PF04803"/>
    </source>
</evidence>
<feature type="compositionally biased region" description="Basic residues" evidence="3">
    <location>
        <begin position="1"/>
        <end position="11"/>
    </location>
</feature>
<dbReference type="GO" id="GO:0000795">
    <property type="term" value="C:synaptonemal complex"/>
    <property type="evidence" value="ECO:0007669"/>
    <property type="project" value="TreeGrafter"/>
</dbReference>
<evidence type="ECO:0000313" key="6">
    <source>
        <dbReference type="Proteomes" id="UP000694520"/>
    </source>
</evidence>
<feature type="compositionally biased region" description="Basic and acidic residues" evidence="3">
    <location>
        <begin position="44"/>
        <end position="53"/>
    </location>
</feature>
<dbReference type="GeneTree" id="ENSGT00390000000062"/>
<dbReference type="AlphaFoldDB" id="A0A8C0A2J6"/>
<gene>
    <name evidence="5" type="primary">SYCP3</name>
</gene>
<dbReference type="PANTHER" id="PTHR19368:SF15">
    <property type="entry name" value="XLR_SYCP3_FAM9 DOMAIN-CONTAINING PROTEIN"/>
    <property type="match status" value="1"/>
</dbReference>
<reference evidence="5" key="3">
    <citation type="submission" date="2025-09" db="UniProtKB">
        <authorList>
            <consortium name="Ensembl"/>
        </authorList>
    </citation>
    <scope>IDENTIFICATION</scope>
</reference>
<feature type="coiled-coil region" evidence="2">
    <location>
        <begin position="81"/>
        <end position="198"/>
    </location>
</feature>
<sequence length="213" mass="25099">MVPSGRKHSGKLAKPSVGDQAIRAYEFEQEDKKDLSGSEEDAIEEKTPTLEKQGKKRTSAAVEDMGKRLEMYTKASLKTSNQKLENVWKIQQEQRQKLNQEYSQQFLTLFQQWDMDMQKAEEQEEKLANLFRQQQKVFQQSRIVQSQRLKTIRQLYEQFIKSMEDLEKNHENLLTGAQNELKKEMALLQKKIMMETQQQEMASVRKSLQSMLF</sequence>
<dbReference type="InterPro" id="IPR006888">
    <property type="entry name" value="XLR/SYCP3/FAM9_dom"/>
</dbReference>
<reference evidence="5" key="1">
    <citation type="submission" date="2019-05" db="EMBL/GenBank/DDBJ databases">
        <authorList>
            <person name="Zhang S."/>
            <person name="Liu J."/>
        </authorList>
    </citation>
    <scope>NUCLEOTIDE SEQUENCE [LARGE SCALE GENOMIC DNA]</scope>
</reference>
<feature type="domain" description="XLR/SYCP3/FAM9" evidence="4">
    <location>
        <begin position="67"/>
        <end position="191"/>
    </location>
</feature>
<dbReference type="Ensembl" id="ENSBGRT00000001415.1">
    <property type="protein sequence ID" value="ENSBGRP00000001229.1"/>
    <property type="gene ID" value="ENSBGRG00000000767.1"/>
</dbReference>
<dbReference type="Pfam" id="PF04803">
    <property type="entry name" value="Cor1"/>
    <property type="match status" value="1"/>
</dbReference>